<accession>A0ABR2XZK0</accession>
<proteinExistence type="inferred from homology"/>
<dbReference type="InterPro" id="IPR022684">
    <property type="entry name" value="Calpain_cysteine_protease"/>
</dbReference>
<comment type="caution">
    <text evidence="5">Lacks conserved residue(s) required for the propagation of feature annotation.</text>
</comment>
<reference evidence="8 9" key="1">
    <citation type="submission" date="2024-02" db="EMBL/GenBank/DDBJ databases">
        <title>First draft genome assembly of two strains of Seiridium cardinale.</title>
        <authorList>
            <person name="Emiliani G."/>
            <person name="Scali E."/>
        </authorList>
    </citation>
    <scope>NUCLEOTIDE SEQUENCE [LARGE SCALE GENOMIC DNA]</scope>
    <source>
        <strain evidence="8 9">BM-138-000479</strain>
    </source>
</reference>
<feature type="region of interest" description="Disordered" evidence="6">
    <location>
        <begin position="315"/>
        <end position="355"/>
    </location>
</feature>
<feature type="compositionally biased region" description="Basic and acidic residues" evidence="6">
    <location>
        <begin position="32"/>
        <end position="59"/>
    </location>
</feature>
<sequence>MFSNSASSSNASGSVDPYALFEALTGKKINKDALSETSSKAEDYDDLRDFRDDNNDDNRGNIGREIQPDHPPKDAEVNVGAINPYALVEAMLGHKLDRRTMNVARIISDVLQTDYDELFDMKHDSVLYAGLKLNQQERRVEELKEKEVRLLEERDLVTPDLSRVQRLGDLEKVGLKQLDQTRIKMARIQNGKLRVVLDAEDIARTVSNREVTRTLNELATPFRREKEKRQWSPPNSTWRNVDEVVFQHAPQRLIMDLNRLRLGSHNFNNISPNSDCNHVNRFDDPVQGATSNSWLIAAIFSVFWADPSAIHRAPRRVHRDNRDNGNNRDQQDENGNHGRRHEIRFHDKGGRNNGETRTVEVNYEVPINNSSNDPVYCRASGENDIWPALYEKAFAKWISRSNSERPDITQTAHGDPIKAMAQINGREPQYWFTERHEANDLVGVVRHNSVNFKAINPISAFTHPSGHMYRGSNLVANHAYSVLGWTNHGDRQYIIVRNPWGVTEPVGLTAYPGLIDRVEPAFWRPACMLDHEGVLAVEIHAFREYFACIGVAK</sequence>
<protein>
    <submittedName>
        <fullName evidence="8">Calpain catalytic domain-containing protein</fullName>
    </submittedName>
</protein>
<dbReference type="PANTHER" id="PTHR10183:SF379">
    <property type="entry name" value="CALPAIN-5"/>
    <property type="match status" value="1"/>
</dbReference>
<gene>
    <name evidence="8" type="ORF">SCAR479_03946</name>
</gene>
<keyword evidence="9" id="KW-1185">Reference proteome</keyword>
<evidence type="ECO:0000313" key="9">
    <source>
        <dbReference type="Proteomes" id="UP001465668"/>
    </source>
</evidence>
<evidence type="ECO:0000256" key="6">
    <source>
        <dbReference type="SAM" id="MobiDB-lite"/>
    </source>
</evidence>
<dbReference type="Proteomes" id="UP001465668">
    <property type="component" value="Unassembled WGS sequence"/>
</dbReference>
<evidence type="ECO:0000256" key="4">
    <source>
        <dbReference type="ARBA" id="ARBA00022807"/>
    </source>
</evidence>
<dbReference type="InterPro" id="IPR038765">
    <property type="entry name" value="Papain-like_cys_pep_sf"/>
</dbReference>
<organism evidence="8 9">
    <name type="scientific">Seiridium cardinale</name>
    <dbReference type="NCBI Taxonomy" id="138064"/>
    <lineage>
        <taxon>Eukaryota</taxon>
        <taxon>Fungi</taxon>
        <taxon>Dikarya</taxon>
        <taxon>Ascomycota</taxon>
        <taxon>Pezizomycotina</taxon>
        <taxon>Sordariomycetes</taxon>
        <taxon>Xylariomycetidae</taxon>
        <taxon>Amphisphaeriales</taxon>
        <taxon>Sporocadaceae</taxon>
        <taxon>Seiridium</taxon>
    </lineage>
</organism>
<evidence type="ECO:0000313" key="8">
    <source>
        <dbReference type="EMBL" id="KAK9779079.1"/>
    </source>
</evidence>
<dbReference type="InterPro" id="IPR001300">
    <property type="entry name" value="Peptidase_C2_calpain_cat"/>
</dbReference>
<evidence type="ECO:0000256" key="5">
    <source>
        <dbReference type="PROSITE-ProRule" id="PRU00239"/>
    </source>
</evidence>
<feature type="compositionally biased region" description="Basic and acidic residues" evidence="6">
    <location>
        <begin position="66"/>
        <end position="75"/>
    </location>
</feature>
<dbReference type="PROSITE" id="PS50203">
    <property type="entry name" value="CALPAIN_CAT"/>
    <property type="match status" value="1"/>
</dbReference>
<comment type="similarity">
    <text evidence="1">Belongs to the peptidase C2 family.</text>
</comment>
<comment type="caution">
    <text evidence="8">The sequence shown here is derived from an EMBL/GenBank/DDBJ whole genome shotgun (WGS) entry which is preliminary data.</text>
</comment>
<evidence type="ECO:0000256" key="3">
    <source>
        <dbReference type="ARBA" id="ARBA00022801"/>
    </source>
</evidence>
<keyword evidence="2" id="KW-0645">Protease</keyword>
<evidence type="ECO:0000256" key="1">
    <source>
        <dbReference type="ARBA" id="ARBA00007623"/>
    </source>
</evidence>
<feature type="compositionally biased region" description="Basic and acidic residues" evidence="6">
    <location>
        <begin position="320"/>
        <end position="336"/>
    </location>
</feature>
<keyword evidence="3" id="KW-0378">Hydrolase</keyword>
<dbReference type="Pfam" id="PF00648">
    <property type="entry name" value="Peptidase_C2"/>
    <property type="match status" value="1"/>
</dbReference>
<keyword evidence="4" id="KW-0788">Thiol protease</keyword>
<dbReference type="PANTHER" id="PTHR10183">
    <property type="entry name" value="CALPAIN"/>
    <property type="match status" value="1"/>
</dbReference>
<evidence type="ECO:0000259" key="7">
    <source>
        <dbReference type="PROSITE" id="PS50203"/>
    </source>
</evidence>
<feature type="domain" description="Calpain catalytic" evidence="7">
    <location>
        <begin position="284"/>
        <end position="553"/>
    </location>
</feature>
<feature type="region of interest" description="Disordered" evidence="6">
    <location>
        <begin position="32"/>
        <end position="75"/>
    </location>
</feature>
<name>A0ABR2XZK0_9PEZI</name>
<evidence type="ECO:0000256" key="2">
    <source>
        <dbReference type="ARBA" id="ARBA00022670"/>
    </source>
</evidence>
<dbReference type="SUPFAM" id="SSF54001">
    <property type="entry name" value="Cysteine proteinases"/>
    <property type="match status" value="1"/>
</dbReference>
<dbReference type="EMBL" id="JARVKM010000012">
    <property type="protein sequence ID" value="KAK9779079.1"/>
    <property type="molecule type" value="Genomic_DNA"/>
</dbReference>